<dbReference type="Proteomes" id="UP001409291">
    <property type="component" value="Unassembled WGS sequence"/>
</dbReference>
<name>A0ABV0BSU0_9SPHI</name>
<reference evidence="1 2" key="1">
    <citation type="submission" date="2024-04" db="EMBL/GenBank/DDBJ databases">
        <title>WGS of bacteria from Torrens River.</title>
        <authorList>
            <person name="Wyrsch E.R."/>
            <person name="Drigo B."/>
        </authorList>
    </citation>
    <scope>NUCLEOTIDE SEQUENCE [LARGE SCALE GENOMIC DNA]</scope>
    <source>
        <strain evidence="1 2">TWI391</strain>
    </source>
</reference>
<dbReference type="EMBL" id="JBDJNQ010000004">
    <property type="protein sequence ID" value="MEN5377855.1"/>
    <property type="molecule type" value="Genomic_DNA"/>
</dbReference>
<sequence length="158" mass="18129">MNRFKDIDDTIIQRGITLAKQKIEADYSDKFVYALPNWAMLTGNPEPIAVVPIHGNEGILVSKQRVDFEVDFNDERSIIYYTSYLNTQMNNQLPLLGYILFYKNVLIIQKDPSYALPLSDFESAEIIRYNSNNTSTDFSFIIVNKNLEFVASTADLLE</sequence>
<comment type="caution">
    <text evidence="1">The sequence shown here is derived from an EMBL/GenBank/DDBJ whole genome shotgun (WGS) entry which is preliminary data.</text>
</comment>
<evidence type="ECO:0000313" key="1">
    <source>
        <dbReference type="EMBL" id="MEN5377855.1"/>
    </source>
</evidence>
<organism evidence="1 2">
    <name type="scientific">Sphingobacterium kitahiroshimense</name>
    <dbReference type="NCBI Taxonomy" id="470446"/>
    <lineage>
        <taxon>Bacteria</taxon>
        <taxon>Pseudomonadati</taxon>
        <taxon>Bacteroidota</taxon>
        <taxon>Sphingobacteriia</taxon>
        <taxon>Sphingobacteriales</taxon>
        <taxon>Sphingobacteriaceae</taxon>
        <taxon>Sphingobacterium</taxon>
    </lineage>
</organism>
<dbReference type="RefSeq" id="WP_346581275.1">
    <property type="nucleotide sequence ID" value="NZ_JBDJLH010000002.1"/>
</dbReference>
<gene>
    <name evidence="1" type="ORF">ABE541_11320</name>
</gene>
<proteinExistence type="predicted"/>
<evidence type="ECO:0000313" key="2">
    <source>
        <dbReference type="Proteomes" id="UP001409291"/>
    </source>
</evidence>
<protein>
    <submittedName>
        <fullName evidence="1">Uncharacterized protein</fullName>
    </submittedName>
</protein>
<accession>A0ABV0BSU0</accession>
<keyword evidence="2" id="KW-1185">Reference proteome</keyword>